<name>A0AAV5WIY6_9BILA</name>
<dbReference type="InterPro" id="IPR012877">
    <property type="entry name" value="Dhs-27"/>
</dbReference>
<gene>
    <name evidence="2" type="ORF">PFISCL1PPCAC_21971</name>
</gene>
<dbReference type="SMART" id="SM00587">
    <property type="entry name" value="CHK"/>
    <property type="match status" value="1"/>
</dbReference>
<evidence type="ECO:0000259" key="1">
    <source>
        <dbReference type="SMART" id="SM00587"/>
    </source>
</evidence>
<sequence>NNEEGILGTLVTWEEFENNLRTSLKTEATFGPNKAVVNIGDGKGFASCTGMIDCDWVGARADENLPSKVVLKIPSSIPFRKLNDAMPEELRAIKGAEAWGEMEAALRKGHNIEIATYEFFDSSPALKIPQKFYGRKFTDEENGYLCVEFMQNSKMMEFFENYSVDLLKQIARALGKLGACSLQKEPTDPDLHMNLFTEFIGKTFTKESFCGMNKGLLAYDSSEKTDELIDKTVKLAEEYYASDLIVSIHKQMGFRPVLVNGDCHTGNVLIDNDTGDLLALIDWQSTHLGVGVEDLIRVMLFSLTPEMRRENTDVLIEEMYNSMTENLAEAEAPYTLQQLKIVYDLIFPQCVLFFAGFGPMLMKKYENDPTLSPEQRQKMIHVEMDKCLGALEDLLVIHEKNKE</sequence>
<dbReference type="EMBL" id="BTSY01000005">
    <property type="protein sequence ID" value="GMT30674.1"/>
    <property type="molecule type" value="Genomic_DNA"/>
</dbReference>
<dbReference type="SUPFAM" id="SSF56112">
    <property type="entry name" value="Protein kinase-like (PK-like)"/>
    <property type="match status" value="1"/>
</dbReference>
<proteinExistence type="predicted"/>
<dbReference type="PANTHER" id="PTHR23020">
    <property type="entry name" value="UNCHARACTERIZED NUCLEAR HORMONE RECEPTOR-RELATED"/>
    <property type="match status" value="1"/>
</dbReference>
<organism evidence="2 3">
    <name type="scientific">Pristionchus fissidentatus</name>
    <dbReference type="NCBI Taxonomy" id="1538716"/>
    <lineage>
        <taxon>Eukaryota</taxon>
        <taxon>Metazoa</taxon>
        <taxon>Ecdysozoa</taxon>
        <taxon>Nematoda</taxon>
        <taxon>Chromadorea</taxon>
        <taxon>Rhabditida</taxon>
        <taxon>Rhabditina</taxon>
        <taxon>Diplogasteromorpha</taxon>
        <taxon>Diplogasteroidea</taxon>
        <taxon>Neodiplogasteridae</taxon>
        <taxon>Pristionchus</taxon>
    </lineage>
</organism>
<reference evidence="2" key="1">
    <citation type="submission" date="2023-10" db="EMBL/GenBank/DDBJ databases">
        <title>Genome assembly of Pristionchus species.</title>
        <authorList>
            <person name="Yoshida K."/>
            <person name="Sommer R.J."/>
        </authorList>
    </citation>
    <scope>NUCLEOTIDE SEQUENCE</scope>
    <source>
        <strain evidence="2">RS5133</strain>
    </source>
</reference>
<dbReference type="Pfam" id="PF07914">
    <property type="entry name" value="DUF1679"/>
    <property type="match status" value="1"/>
</dbReference>
<feature type="non-terminal residue" evidence="2">
    <location>
        <position position="403"/>
    </location>
</feature>
<dbReference type="PANTHER" id="PTHR23020:SF8">
    <property type="entry name" value="CHK KINASE-LIKE DOMAIN-CONTAINING PROTEIN"/>
    <property type="match status" value="1"/>
</dbReference>
<dbReference type="InterPro" id="IPR015897">
    <property type="entry name" value="CHK_kinase-like"/>
</dbReference>
<accession>A0AAV5WIY6</accession>
<protein>
    <recommendedName>
        <fullName evidence="1">CHK kinase-like domain-containing protein</fullName>
    </recommendedName>
</protein>
<dbReference type="Proteomes" id="UP001432322">
    <property type="component" value="Unassembled WGS sequence"/>
</dbReference>
<feature type="domain" description="CHK kinase-like" evidence="1">
    <location>
        <begin position="144"/>
        <end position="329"/>
    </location>
</feature>
<dbReference type="Gene3D" id="3.90.1200.10">
    <property type="match status" value="1"/>
</dbReference>
<dbReference type="AlphaFoldDB" id="A0AAV5WIY6"/>
<dbReference type="InterPro" id="IPR011009">
    <property type="entry name" value="Kinase-like_dom_sf"/>
</dbReference>
<dbReference type="InterPro" id="IPR052961">
    <property type="entry name" value="Oxido-Kinase-like_Enzymes"/>
</dbReference>
<evidence type="ECO:0000313" key="2">
    <source>
        <dbReference type="EMBL" id="GMT30674.1"/>
    </source>
</evidence>
<keyword evidence="3" id="KW-1185">Reference proteome</keyword>
<feature type="non-terminal residue" evidence="2">
    <location>
        <position position="1"/>
    </location>
</feature>
<comment type="caution">
    <text evidence="2">The sequence shown here is derived from an EMBL/GenBank/DDBJ whole genome shotgun (WGS) entry which is preliminary data.</text>
</comment>
<evidence type="ECO:0000313" key="3">
    <source>
        <dbReference type="Proteomes" id="UP001432322"/>
    </source>
</evidence>